<accession>A0ABP8EEW8</accession>
<sequence length="64" mass="6694">MTIAVTLRARSSFKTLAGSPAKQPAAPTARAQAEAWSSRLAAIVTAQPLRLRAAAIARAIRPDP</sequence>
<proteinExistence type="predicted"/>
<gene>
    <name evidence="1" type="ORF">GCM10022261_00370</name>
</gene>
<organism evidence="1 2">
    <name type="scientific">Brevibacterium daeguense</name>
    <dbReference type="NCBI Taxonomy" id="909936"/>
    <lineage>
        <taxon>Bacteria</taxon>
        <taxon>Bacillati</taxon>
        <taxon>Actinomycetota</taxon>
        <taxon>Actinomycetes</taxon>
        <taxon>Micrococcales</taxon>
        <taxon>Brevibacteriaceae</taxon>
        <taxon>Brevibacterium</taxon>
    </lineage>
</organism>
<dbReference type="EMBL" id="BAABAZ010000002">
    <property type="protein sequence ID" value="GAA4282506.1"/>
    <property type="molecule type" value="Genomic_DNA"/>
</dbReference>
<protein>
    <submittedName>
        <fullName evidence="1">Uncharacterized protein</fullName>
    </submittedName>
</protein>
<dbReference type="Proteomes" id="UP001501586">
    <property type="component" value="Unassembled WGS sequence"/>
</dbReference>
<keyword evidence="2" id="KW-1185">Reference proteome</keyword>
<name>A0ABP8EEW8_9MICO</name>
<reference evidence="2" key="1">
    <citation type="journal article" date="2019" name="Int. J. Syst. Evol. Microbiol.">
        <title>The Global Catalogue of Microorganisms (GCM) 10K type strain sequencing project: providing services to taxonomists for standard genome sequencing and annotation.</title>
        <authorList>
            <consortium name="The Broad Institute Genomics Platform"/>
            <consortium name="The Broad Institute Genome Sequencing Center for Infectious Disease"/>
            <person name="Wu L."/>
            <person name="Ma J."/>
        </authorList>
    </citation>
    <scope>NUCLEOTIDE SEQUENCE [LARGE SCALE GENOMIC DNA]</scope>
    <source>
        <strain evidence="2">JCM 17458</strain>
    </source>
</reference>
<comment type="caution">
    <text evidence="1">The sequence shown here is derived from an EMBL/GenBank/DDBJ whole genome shotgun (WGS) entry which is preliminary data.</text>
</comment>
<evidence type="ECO:0000313" key="2">
    <source>
        <dbReference type="Proteomes" id="UP001501586"/>
    </source>
</evidence>
<evidence type="ECO:0000313" key="1">
    <source>
        <dbReference type="EMBL" id="GAA4282506.1"/>
    </source>
</evidence>